<evidence type="ECO:0000256" key="4">
    <source>
        <dbReference type="ARBA" id="ARBA00023002"/>
    </source>
</evidence>
<dbReference type="GO" id="GO:0016491">
    <property type="term" value="F:oxidoreductase activity"/>
    <property type="evidence" value="ECO:0007669"/>
    <property type="project" value="UniProtKB-KW"/>
</dbReference>
<dbReference type="SUPFAM" id="SSF56176">
    <property type="entry name" value="FAD-binding/transporter-associated domain-like"/>
    <property type="match status" value="1"/>
</dbReference>
<evidence type="ECO:0000313" key="7">
    <source>
        <dbReference type="EMBL" id="TGO25540.1"/>
    </source>
</evidence>
<sequence>MFSLLLAGSTFVGAVYAGSNYSTSLAGSNGSTSLAGTTVTTDYGTFTYSEASACACSQLSTSYPEHLYFPNTSNYTYYNLEAWDIRTNTNPACIFSPVNADQVAAGVGIISTCDAQFAIRGGGHMNFPGANTINAGVVVALAGLNGLQISADNTTVDVGPGNRWYDVYSYLEPYGRVVIGGRLKTIGVPGLTLIGGVHYFNNKYGFAMDNVVNYDVVLGNGTQVKASADCNPDLFWALKGGANNFGVVTKFTLNTFDIPLVSTTLQFFNGSGVEAFLQAACDLSANNDPSIAAGAVITTTYNATTKALTASLIGVQAGTESPPSRFENFTAIPAVRSINNVSSMATFAAQLDSPLQMLRIEFAVHAMKPNGTVLYQMWQMWKAAVDDIKDVVGLYPTFVANIDPKSANTIAKTNGIGNVWGRDDTESSIWWQMSTGWDLAQDDLRMTTWIQKVSGEIQKFAIANNVSSEETDFTYMGDAGEWQNPFATMPAENVEKMLTIRDKYDAGGAFSRLNWGGFKLPY</sequence>
<feature type="domain" description="FAD-binding PCMH-type" evidence="6">
    <location>
        <begin position="87"/>
        <end position="258"/>
    </location>
</feature>
<dbReference type="PANTHER" id="PTHR42973:SF53">
    <property type="entry name" value="FAD-BINDING PCMH-TYPE DOMAIN-CONTAINING PROTEIN-RELATED"/>
    <property type="match status" value="1"/>
</dbReference>
<keyword evidence="4" id="KW-0560">Oxidoreductase</keyword>
<dbReference type="InterPro" id="IPR016169">
    <property type="entry name" value="FAD-bd_PCMH_sub2"/>
</dbReference>
<reference evidence="7 8" key="1">
    <citation type="submission" date="2017-12" db="EMBL/GenBank/DDBJ databases">
        <title>Comparative genomics of Botrytis spp.</title>
        <authorList>
            <person name="Valero-Jimenez C.A."/>
            <person name="Tapia P."/>
            <person name="Veloso J."/>
            <person name="Silva-Moreno E."/>
            <person name="Staats M."/>
            <person name="Valdes J.H."/>
            <person name="Van Kan J.A.L."/>
        </authorList>
    </citation>
    <scope>NUCLEOTIDE SEQUENCE [LARGE SCALE GENOMIC DNA]</scope>
    <source>
        <strain evidence="7 8">Bp0003</strain>
    </source>
</reference>
<dbReference type="InterPro" id="IPR016166">
    <property type="entry name" value="FAD-bd_PCMH"/>
</dbReference>
<evidence type="ECO:0000256" key="2">
    <source>
        <dbReference type="ARBA" id="ARBA00022630"/>
    </source>
</evidence>
<dbReference type="InterPro" id="IPR050416">
    <property type="entry name" value="FAD-linked_Oxidoreductase"/>
</dbReference>
<feature type="chain" id="PRO_5021221225" description="FAD-binding PCMH-type domain-containing protein" evidence="5">
    <location>
        <begin position="18"/>
        <end position="522"/>
    </location>
</feature>
<comment type="caution">
    <text evidence="7">The sequence shown here is derived from an EMBL/GenBank/DDBJ whole genome shotgun (WGS) entry which is preliminary data.</text>
</comment>
<keyword evidence="5" id="KW-0732">Signal</keyword>
<dbReference type="GO" id="GO:0071949">
    <property type="term" value="F:FAD binding"/>
    <property type="evidence" value="ECO:0007669"/>
    <property type="project" value="InterPro"/>
</dbReference>
<keyword evidence="8" id="KW-1185">Reference proteome</keyword>
<dbReference type="InterPro" id="IPR006094">
    <property type="entry name" value="Oxid_FAD_bind_N"/>
</dbReference>
<dbReference type="AlphaFoldDB" id="A0A4Z1FQ55"/>
<comment type="similarity">
    <text evidence="1">Belongs to the oxygen-dependent FAD-linked oxidoreductase family.</text>
</comment>
<dbReference type="Proteomes" id="UP000297910">
    <property type="component" value="Unassembled WGS sequence"/>
</dbReference>
<keyword evidence="2" id="KW-0285">Flavoprotein</keyword>
<dbReference type="Pfam" id="PF01565">
    <property type="entry name" value="FAD_binding_4"/>
    <property type="match status" value="1"/>
</dbReference>
<dbReference type="PANTHER" id="PTHR42973">
    <property type="entry name" value="BINDING OXIDOREDUCTASE, PUTATIVE (AFU_ORTHOLOGUE AFUA_1G17690)-RELATED"/>
    <property type="match status" value="1"/>
</dbReference>
<evidence type="ECO:0000313" key="8">
    <source>
        <dbReference type="Proteomes" id="UP000297910"/>
    </source>
</evidence>
<name>A0A4Z1FQ55_9HELO</name>
<dbReference type="PROSITE" id="PS51387">
    <property type="entry name" value="FAD_PCMH"/>
    <property type="match status" value="1"/>
</dbReference>
<evidence type="ECO:0000256" key="3">
    <source>
        <dbReference type="ARBA" id="ARBA00022827"/>
    </source>
</evidence>
<protein>
    <recommendedName>
        <fullName evidence="6">FAD-binding PCMH-type domain-containing protein</fullName>
    </recommendedName>
</protein>
<evidence type="ECO:0000256" key="5">
    <source>
        <dbReference type="SAM" id="SignalP"/>
    </source>
</evidence>
<proteinExistence type="inferred from homology"/>
<evidence type="ECO:0000259" key="6">
    <source>
        <dbReference type="PROSITE" id="PS51387"/>
    </source>
</evidence>
<dbReference type="Gene3D" id="3.30.465.10">
    <property type="match status" value="1"/>
</dbReference>
<evidence type="ECO:0000256" key="1">
    <source>
        <dbReference type="ARBA" id="ARBA00005466"/>
    </source>
</evidence>
<dbReference type="EMBL" id="PQXI01000078">
    <property type="protein sequence ID" value="TGO25540.1"/>
    <property type="molecule type" value="Genomic_DNA"/>
</dbReference>
<organism evidence="7 8">
    <name type="scientific">Botrytis paeoniae</name>
    <dbReference type="NCBI Taxonomy" id="278948"/>
    <lineage>
        <taxon>Eukaryota</taxon>
        <taxon>Fungi</taxon>
        <taxon>Dikarya</taxon>
        <taxon>Ascomycota</taxon>
        <taxon>Pezizomycotina</taxon>
        <taxon>Leotiomycetes</taxon>
        <taxon>Helotiales</taxon>
        <taxon>Sclerotiniaceae</taxon>
        <taxon>Botrytis</taxon>
    </lineage>
</organism>
<accession>A0A4Z1FQ55</accession>
<keyword evidence="3" id="KW-0274">FAD</keyword>
<gene>
    <name evidence="7" type="ORF">BPAE_0078g00390</name>
</gene>
<dbReference type="InterPro" id="IPR036318">
    <property type="entry name" value="FAD-bd_PCMH-like_sf"/>
</dbReference>
<feature type="signal peptide" evidence="5">
    <location>
        <begin position="1"/>
        <end position="17"/>
    </location>
</feature>